<gene>
    <name evidence="1" type="ORF">F4820DRAFT_453526</name>
</gene>
<accession>A0ACB9YKD1</accession>
<comment type="caution">
    <text evidence="1">The sequence shown here is derived from an EMBL/GenBank/DDBJ whole genome shotgun (WGS) entry which is preliminary data.</text>
</comment>
<dbReference type="Proteomes" id="UP001497700">
    <property type="component" value="Unassembled WGS sequence"/>
</dbReference>
<sequence>MGCNALVLGQACSEEHYAGSRCVKHHFQKVVMHEFYHDVEWYGKKELDRTDEGSASDKAIAFVEADKGFTAAILTRELFTRWFHGDDEDNGHWQYRAHLYQERASVRRRIQKSFDWESKHQVEAFLNILNTTIPTLAIDPNCHTSGELPEDSLEQKIEKAKEILWEALKHIEFIQVTEREGPMIEPPLPEGADVWGPCNDLGSPTDVVFDNGTPDDTVPWSDVWSAQDEFDP</sequence>
<evidence type="ECO:0000313" key="2">
    <source>
        <dbReference type="Proteomes" id="UP001497700"/>
    </source>
</evidence>
<reference evidence="1 2" key="1">
    <citation type="journal article" date="2022" name="New Phytol.">
        <title>Ecological generalism drives hyperdiversity of secondary metabolite gene clusters in xylarialean endophytes.</title>
        <authorList>
            <person name="Franco M.E.E."/>
            <person name="Wisecaver J.H."/>
            <person name="Arnold A.E."/>
            <person name="Ju Y.M."/>
            <person name="Slot J.C."/>
            <person name="Ahrendt S."/>
            <person name="Moore L.P."/>
            <person name="Eastman K.E."/>
            <person name="Scott K."/>
            <person name="Konkel Z."/>
            <person name="Mondo S.J."/>
            <person name="Kuo A."/>
            <person name="Hayes R.D."/>
            <person name="Haridas S."/>
            <person name="Andreopoulos B."/>
            <person name="Riley R."/>
            <person name="LaButti K."/>
            <person name="Pangilinan J."/>
            <person name="Lipzen A."/>
            <person name="Amirebrahimi M."/>
            <person name="Yan J."/>
            <person name="Adam C."/>
            <person name="Keymanesh K."/>
            <person name="Ng V."/>
            <person name="Louie K."/>
            <person name="Northen T."/>
            <person name="Drula E."/>
            <person name="Henrissat B."/>
            <person name="Hsieh H.M."/>
            <person name="Youens-Clark K."/>
            <person name="Lutzoni F."/>
            <person name="Miadlikowska J."/>
            <person name="Eastwood D.C."/>
            <person name="Hamelin R.C."/>
            <person name="Grigoriev I.V."/>
            <person name="U'Ren J.M."/>
        </authorList>
    </citation>
    <scope>NUCLEOTIDE SEQUENCE [LARGE SCALE GENOMIC DNA]</scope>
    <source>
        <strain evidence="1 2">CBS 119005</strain>
    </source>
</reference>
<dbReference type="EMBL" id="MU393612">
    <property type="protein sequence ID" value="KAI4859808.1"/>
    <property type="molecule type" value="Genomic_DNA"/>
</dbReference>
<evidence type="ECO:0000313" key="1">
    <source>
        <dbReference type="EMBL" id="KAI4859808.1"/>
    </source>
</evidence>
<protein>
    <submittedName>
        <fullName evidence="1">Uncharacterized protein</fullName>
    </submittedName>
</protein>
<proteinExistence type="predicted"/>
<keyword evidence="2" id="KW-1185">Reference proteome</keyword>
<organism evidence="1 2">
    <name type="scientific">Hypoxylon rubiginosum</name>
    <dbReference type="NCBI Taxonomy" id="110542"/>
    <lineage>
        <taxon>Eukaryota</taxon>
        <taxon>Fungi</taxon>
        <taxon>Dikarya</taxon>
        <taxon>Ascomycota</taxon>
        <taxon>Pezizomycotina</taxon>
        <taxon>Sordariomycetes</taxon>
        <taxon>Xylariomycetidae</taxon>
        <taxon>Xylariales</taxon>
        <taxon>Hypoxylaceae</taxon>
        <taxon>Hypoxylon</taxon>
    </lineage>
</organism>
<name>A0ACB9YKD1_9PEZI</name>